<dbReference type="SUPFAM" id="SSF52266">
    <property type="entry name" value="SGNH hydrolase"/>
    <property type="match status" value="1"/>
</dbReference>
<evidence type="ECO:0000256" key="3">
    <source>
        <dbReference type="ARBA" id="ARBA00022801"/>
    </source>
</evidence>
<evidence type="ECO:0000256" key="1">
    <source>
        <dbReference type="ARBA" id="ARBA00008668"/>
    </source>
</evidence>
<sequence length="393" mass="44084">MDKHIRNISFVISILVSILVMSVNGGTHRLSCNFPAIYNFGDSNSDTGGSSAAFWPANDPKGETFFHRPAGRGSDGRLIIDFMAEHFGLPLLSPYLDSLGTNFRHGANFAIGGSTIRRLNESMFLNGVPPFPTEIQVVQFRNFKERSTRLYKQAKRKSERRGLPRPDDFTKSLFTFDTGQNDLAAGFRTMTNDQFVKEIPDIINKLADGISNLYNEGARAFWIHNTGPIGCLAVTLRGIHDPLPGYLDRHGCVKFQNDMAIEFNKQLKKKVMELRKKLPLAAFTYIDMFAAKYKLITDAQKEGFLDKAEICCGYHENNNHVWCGNDAIINGTKIHAGSCKDPSNYISWDGVHYTEAANHWIADYIINGSFSDTKLPLSQACHRLPLQSQVELH</sequence>
<dbReference type="Gene3D" id="3.40.50.1110">
    <property type="entry name" value="SGNH hydrolase"/>
    <property type="match status" value="1"/>
</dbReference>
<dbReference type="PANTHER" id="PTHR22835:SF546">
    <property type="entry name" value="GDSL-LIKE LIPASE_ACYLHYDROLASE"/>
    <property type="match status" value="1"/>
</dbReference>
<feature type="signal peptide" evidence="5">
    <location>
        <begin position="1"/>
        <end position="25"/>
    </location>
</feature>
<organism evidence="6 7">
    <name type="scientific">Ziziphus jujuba</name>
    <name type="common">Chinese jujube</name>
    <name type="synonym">Ziziphus sativa</name>
    <dbReference type="NCBI Taxonomy" id="326968"/>
    <lineage>
        <taxon>Eukaryota</taxon>
        <taxon>Viridiplantae</taxon>
        <taxon>Streptophyta</taxon>
        <taxon>Embryophyta</taxon>
        <taxon>Tracheophyta</taxon>
        <taxon>Spermatophyta</taxon>
        <taxon>Magnoliopsida</taxon>
        <taxon>eudicotyledons</taxon>
        <taxon>Gunneridae</taxon>
        <taxon>Pentapetalae</taxon>
        <taxon>rosids</taxon>
        <taxon>fabids</taxon>
        <taxon>Rosales</taxon>
        <taxon>Rhamnaceae</taxon>
        <taxon>Paliureae</taxon>
        <taxon>Ziziphus</taxon>
    </lineage>
</organism>
<proteinExistence type="inferred from homology"/>
<evidence type="ECO:0000313" key="6">
    <source>
        <dbReference type="Proteomes" id="UP001652623"/>
    </source>
</evidence>
<dbReference type="InterPro" id="IPR036514">
    <property type="entry name" value="SGNH_hydro_sf"/>
</dbReference>
<dbReference type="CDD" id="cd01837">
    <property type="entry name" value="SGNH_plant_lipase_like"/>
    <property type="match status" value="1"/>
</dbReference>
<keyword evidence="2 5" id="KW-0732">Signal</keyword>
<reference evidence="7" key="1">
    <citation type="submission" date="2025-08" db="UniProtKB">
        <authorList>
            <consortium name="RefSeq"/>
        </authorList>
    </citation>
    <scope>IDENTIFICATION</scope>
    <source>
        <tissue evidence="7">Seedling</tissue>
    </source>
</reference>
<keyword evidence="3" id="KW-0378">Hydrolase</keyword>
<feature type="chain" id="PRO_5046687340" evidence="5">
    <location>
        <begin position="26"/>
        <end position="393"/>
    </location>
</feature>
<dbReference type="PANTHER" id="PTHR22835">
    <property type="entry name" value="ZINC FINGER FYVE DOMAIN CONTAINING PROTEIN"/>
    <property type="match status" value="1"/>
</dbReference>
<keyword evidence="6" id="KW-1185">Reference proteome</keyword>
<evidence type="ECO:0000256" key="5">
    <source>
        <dbReference type="SAM" id="SignalP"/>
    </source>
</evidence>
<dbReference type="RefSeq" id="XP_048327538.2">
    <property type="nucleotide sequence ID" value="XM_048471581.2"/>
</dbReference>
<gene>
    <name evidence="7" type="primary">LOC107415221</name>
</gene>
<evidence type="ECO:0000256" key="2">
    <source>
        <dbReference type="ARBA" id="ARBA00022729"/>
    </source>
</evidence>
<evidence type="ECO:0000313" key="7">
    <source>
        <dbReference type="RefSeq" id="XP_048327538.2"/>
    </source>
</evidence>
<keyword evidence="4" id="KW-0325">Glycoprotein</keyword>
<evidence type="ECO:0000256" key="4">
    <source>
        <dbReference type="ARBA" id="ARBA00023180"/>
    </source>
</evidence>
<dbReference type="GeneID" id="107415221"/>
<accession>A0ABM3IFU5</accession>
<dbReference type="Proteomes" id="UP001652623">
    <property type="component" value="Chromosome 4"/>
</dbReference>
<dbReference type="InterPro" id="IPR001087">
    <property type="entry name" value="GDSL"/>
</dbReference>
<name>A0ABM3IFU5_ZIZJJ</name>
<comment type="similarity">
    <text evidence="1">Belongs to the 'GDSL' lipolytic enzyme family.</text>
</comment>
<protein>
    <submittedName>
        <fullName evidence="7">GDSL esterase/lipase At5g14450</fullName>
    </submittedName>
</protein>
<dbReference type="Pfam" id="PF00657">
    <property type="entry name" value="Lipase_GDSL"/>
    <property type="match status" value="1"/>
</dbReference>
<dbReference type="InterPro" id="IPR035669">
    <property type="entry name" value="SGNH_plant_lipase-like"/>
</dbReference>